<evidence type="ECO:0000313" key="3">
    <source>
        <dbReference type="EMBL" id="TWR29381.1"/>
    </source>
</evidence>
<keyword evidence="1" id="KW-0732">Signal</keyword>
<feature type="signal peptide" evidence="1">
    <location>
        <begin position="1"/>
        <end position="37"/>
    </location>
</feature>
<dbReference type="EMBL" id="VOEJ01000004">
    <property type="protein sequence ID" value="TWR29381.1"/>
    <property type="molecule type" value="Genomic_DNA"/>
</dbReference>
<feature type="domain" description="Type 9 secretion system plug protein N-terminal" evidence="2">
    <location>
        <begin position="49"/>
        <end position="173"/>
    </location>
</feature>
<dbReference type="OrthoDB" id="1522602at2"/>
<accession>A0A563UDA8</accession>
<dbReference type="Pfam" id="PF17116">
    <property type="entry name" value="T9SS_plug_1st"/>
    <property type="match status" value="1"/>
</dbReference>
<dbReference type="Gene3D" id="2.60.40.10">
    <property type="entry name" value="Immunoglobulins"/>
    <property type="match status" value="1"/>
</dbReference>
<gene>
    <name evidence="3" type="ORF">FPZ43_10530</name>
</gene>
<reference evidence="3 4" key="1">
    <citation type="submission" date="2019-07" db="EMBL/GenBank/DDBJ databases">
        <authorList>
            <person name="Kim J."/>
        </authorList>
    </citation>
    <scope>NUCLEOTIDE SEQUENCE [LARGE SCALE GENOMIC DNA]</scope>
    <source>
        <strain evidence="4">dk17</strain>
    </source>
</reference>
<evidence type="ECO:0000259" key="2">
    <source>
        <dbReference type="Pfam" id="PF17116"/>
    </source>
</evidence>
<dbReference type="InterPro" id="IPR031345">
    <property type="entry name" value="T9SS_Plug_N"/>
</dbReference>
<dbReference type="Proteomes" id="UP000320042">
    <property type="component" value="Unassembled WGS sequence"/>
</dbReference>
<evidence type="ECO:0000313" key="4">
    <source>
        <dbReference type="Proteomes" id="UP000320042"/>
    </source>
</evidence>
<evidence type="ECO:0000256" key="1">
    <source>
        <dbReference type="SAM" id="SignalP"/>
    </source>
</evidence>
<feature type="chain" id="PRO_5022130478" evidence="1">
    <location>
        <begin position="38"/>
        <end position="436"/>
    </location>
</feature>
<dbReference type="RefSeq" id="WP_146381871.1">
    <property type="nucleotide sequence ID" value="NZ_VOEJ01000004.1"/>
</dbReference>
<sequence length="436" mass="50351">MKWFEKLKDCFVPRNDVGNIKAVLSLLFLFLSTTASAQTYNNTVYRPEIKSVEFYKSDKEGSFPIITLDAGETVTLGFDDLKGGSRTLNYTLEHCDADWNLSRLSPAEYLQSFTDDRIFDYTYSTATFQKYSHYEIKLPNNNIAPKLPGNYVLKVYEDNDPTKLLITRRLYVVRKRVSIAANVLPSNNVALRRSNQKVNFTIDYAGLNVQNPHQNMRALVMQNARPETGRMNNTPTYIRGTQLVFNDVNINDFAGGNEFRHFDTRSLRLNSDRVARIYRDTANTVMLLGDPVRNSPNYLLVYDNDGKFFVLNQNGNDPRVDADYAHVYFTLAANKPDNEGTPYIVGQFNDYKIDENSRLQYDTQGRYYTNLFLKQGVYDYQYVWVSSATNKPDYITLEGSYFETENDYQLLVYYRPPGARWEELVGYAMLNTAKQQ</sequence>
<dbReference type="AlphaFoldDB" id="A0A563UDA8"/>
<keyword evidence="4" id="KW-1185">Reference proteome</keyword>
<name>A0A563UDA8_9SPHI</name>
<protein>
    <submittedName>
        <fullName evidence="3">DUF5103 domain-containing protein</fullName>
    </submittedName>
</protein>
<organism evidence="3 4">
    <name type="scientific">Mucilaginibacter pallidiroseus</name>
    <dbReference type="NCBI Taxonomy" id="2599295"/>
    <lineage>
        <taxon>Bacteria</taxon>
        <taxon>Pseudomonadati</taxon>
        <taxon>Bacteroidota</taxon>
        <taxon>Sphingobacteriia</taxon>
        <taxon>Sphingobacteriales</taxon>
        <taxon>Sphingobacteriaceae</taxon>
        <taxon>Mucilaginibacter</taxon>
    </lineage>
</organism>
<proteinExistence type="predicted"/>
<comment type="caution">
    <text evidence="3">The sequence shown here is derived from an EMBL/GenBank/DDBJ whole genome shotgun (WGS) entry which is preliminary data.</text>
</comment>
<dbReference type="InterPro" id="IPR013783">
    <property type="entry name" value="Ig-like_fold"/>
</dbReference>